<evidence type="ECO:0000256" key="2">
    <source>
        <dbReference type="SAM" id="Phobius"/>
    </source>
</evidence>
<gene>
    <name evidence="3" type="ORF">C8D78_3003</name>
</gene>
<dbReference type="EMBL" id="RBIR01000007">
    <property type="protein sequence ID" value="RKR15482.1"/>
    <property type="molecule type" value="Genomic_DNA"/>
</dbReference>
<dbReference type="GO" id="GO:0016137">
    <property type="term" value="P:glycoside metabolic process"/>
    <property type="evidence" value="ECO:0007669"/>
    <property type="project" value="UniProtKB-ARBA"/>
</dbReference>
<dbReference type="AlphaFoldDB" id="A0A495EF18"/>
<comment type="caution">
    <text evidence="3">The sequence shown here is derived from an EMBL/GenBank/DDBJ whole genome shotgun (WGS) entry which is preliminary data.</text>
</comment>
<proteinExistence type="predicted"/>
<dbReference type="PANTHER" id="PTHR12993:SF11">
    <property type="entry name" value="N-ACETYLGLUCOSAMINYL-PHOSPHATIDYLINOSITOL DE-N-ACETYLASE"/>
    <property type="match status" value="1"/>
</dbReference>
<sequence>MVSIYVLLIVFLITFVVAAALGRSWFYRRLRRPELLRRICLLAGSTLLAANLACFVFDASELWRTACLTATLGGLASLGVTLTALRTGGVPARQPRRVLAIGAHPDDLELACGGTLAKFVDSGHEVQGLVMSDGNRGGDALERSLDAQRGASFMGLTGMTHHNFPDTDLSRHSQEIVGVIEIAIARYNPDIILTHSNHDQHQDHQAVHMATLRAARQHHSILCYESPSATREFSPSVFVDIDDYVDAKVQAVKMHSDQLAKPYMTPERVRGIASFRGGQARRRVAEAYEPVRLLSTEMEKL</sequence>
<keyword evidence="2" id="KW-0812">Transmembrane</keyword>
<dbReference type="InterPro" id="IPR024078">
    <property type="entry name" value="LmbE-like_dom_sf"/>
</dbReference>
<reference evidence="3 4" key="1">
    <citation type="submission" date="2018-10" db="EMBL/GenBank/DDBJ databases">
        <title>Genomic Encyclopedia of Type Strains, Phase IV (KMG-IV): sequencing the most valuable type-strain genomes for metagenomic binning, comparative biology and taxonomic classification.</title>
        <authorList>
            <person name="Goeker M."/>
        </authorList>
    </citation>
    <scope>NUCLEOTIDE SEQUENCE [LARGE SCALE GENOMIC DNA]</scope>
    <source>
        <strain evidence="3 4">DSM 25586</strain>
    </source>
</reference>
<dbReference type="Proteomes" id="UP000276055">
    <property type="component" value="Unassembled WGS sequence"/>
</dbReference>
<protein>
    <submittedName>
        <fullName evidence="3">LmbE family N-acetylglucosaminyl deacetylase</fullName>
    </submittedName>
</protein>
<organism evidence="3 4">
    <name type="scientific">Arthrobacter oryzae</name>
    <dbReference type="NCBI Taxonomy" id="409290"/>
    <lineage>
        <taxon>Bacteria</taxon>
        <taxon>Bacillati</taxon>
        <taxon>Actinomycetota</taxon>
        <taxon>Actinomycetes</taxon>
        <taxon>Micrococcales</taxon>
        <taxon>Micrococcaceae</taxon>
        <taxon>Arthrobacter</taxon>
    </lineage>
</organism>
<dbReference type="OrthoDB" id="3514174at2"/>
<dbReference type="PANTHER" id="PTHR12993">
    <property type="entry name" value="N-ACETYLGLUCOSAMINYL-PHOSPHATIDYLINOSITOL DE-N-ACETYLASE-RELATED"/>
    <property type="match status" value="1"/>
</dbReference>
<name>A0A495EF18_9MICC</name>
<feature type="transmembrane region" description="Helical" evidence="2">
    <location>
        <begin position="6"/>
        <end position="27"/>
    </location>
</feature>
<accession>A0A495EF18</accession>
<dbReference type="GO" id="GO:0016811">
    <property type="term" value="F:hydrolase activity, acting on carbon-nitrogen (but not peptide) bonds, in linear amides"/>
    <property type="evidence" value="ECO:0007669"/>
    <property type="project" value="TreeGrafter"/>
</dbReference>
<keyword evidence="2" id="KW-1133">Transmembrane helix</keyword>
<feature type="transmembrane region" description="Helical" evidence="2">
    <location>
        <begin position="39"/>
        <end position="57"/>
    </location>
</feature>
<keyword evidence="1" id="KW-0862">Zinc</keyword>
<evidence type="ECO:0000313" key="3">
    <source>
        <dbReference type="EMBL" id="RKR15482.1"/>
    </source>
</evidence>
<evidence type="ECO:0000256" key="1">
    <source>
        <dbReference type="ARBA" id="ARBA00022833"/>
    </source>
</evidence>
<dbReference type="InterPro" id="IPR003737">
    <property type="entry name" value="GlcNAc_PI_deacetylase-related"/>
</dbReference>
<dbReference type="Pfam" id="PF02585">
    <property type="entry name" value="PIG-L"/>
    <property type="match status" value="1"/>
</dbReference>
<dbReference type="SUPFAM" id="SSF102588">
    <property type="entry name" value="LmbE-like"/>
    <property type="match status" value="1"/>
</dbReference>
<keyword evidence="2" id="KW-0472">Membrane</keyword>
<feature type="transmembrane region" description="Helical" evidence="2">
    <location>
        <begin position="63"/>
        <end position="85"/>
    </location>
</feature>
<evidence type="ECO:0000313" key="4">
    <source>
        <dbReference type="Proteomes" id="UP000276055"/>
    </source>
</evidence>
<dbReference type="Gene3D" id="3.40.50.10320">
    <property type="entry name" value="LmbE-like"/>
    <property type="match status" value="1"/>
</dbReference>